<name>A0A1G9U936_9BACT</name>
<dbReference type="PANTHER" id="PTHR19328">
    <property type="entry name" value="HEDGEHOG-INTERACTING PROTEIN"/>
    <property type="match status" value="1"/>
</dbReference>
<feature type="domain" description="Glucose/Sorbosone dehydrogenase" evidence="5">
    <location>
        <begin position="131"/>
        <end position="453"/>
    </location>
</feature>
<keyword evidence="4" id="KW-0732">Signal</keyword>
<keyword evidence="2" id="KW-0479">Metal-binding</keyword>
<dbReference type="PROSITE" id="PS51257">
    <property type="entry name" value="PROKAR_LIPOPROTEIN"/>
    <property type="match status" value="1"/>
</dbReference>
<evidence type="ECO:0000256" key="3">
    <source>
        <dbReference type="ARBA" id="ARBA00023004"/>
    </source>
</evidence>
<feature type="signal peptide" evidence="4">
    <location>
        <begin position="1"/>
        <end position="20"/>
    </location>
</feature>
<evidence type="ECO:0000256" key="4">
    <source>
        <dbReference type="SAM" id="SignalP"/>
    </source>
</evidence>
<dbReference type="InterPro" id="IPR011042">
    <property type="entry name" value="6-blade_b-propeller_TolB-like"/>
</dbReference>
<keyword evidence="3" id="KW-0408">Iron</keyword>
<dbReference type="STRING" id="563176.SAMN04488090_3730"/>
<accession>A0A1G9U936</accession>
<dbReference type="InterPro" id="IPR012938">
    <property type="entry name" value="Glc/Sorbosone_DH"/>
</dbReference>
<evidence type="ECO:0000259" key="5">
    <source>
        <dbReference type="Pfam" id="PF07995"/>
    </source>
</evidence>
<dbReference type="Gene3D" id="1.10.760.10">
    <property type="entry name" value="Cytochrome c-like domain"/>
    <property type="match status" value="1"/>
</dbReference>
<evidence type="ECO:0000256" key="2">
    <source>
        <dbReference type="ARBA" id="ARBA00022723"/>
    </source>
</evidence>
<keyword evidence="8" id="KW-1185">Reference proteome</keyword>
<dbReference type="GO" id="GO:0046872">
    <property type="term" value="F:metal ion binding"/>
    <property type="evidence" value="ECO:0007669"/>
    <property type="project" value="UniProtKB-KW"/>
</dbReference>
<proteinExistence type="predicted"/>
<dbReference type="EMBL" id="FNGS01000007">
    <property type="protein sequence ID" value="SDM56471.1"/>
    <property type="molecule type" value="Genomic_DNA"/>
</dbReference>
<dbReference type="InterPro" id="IPR009056">
    <property type="entry name" value="Cyt_c-like_dom"/>
</dbReference>
<dbReference type="InterPro" id="IPR036909">
    <property type="entry name" value="Cyt_c-like_dom_sf"/>
</dbReference>
<organism evidence="7 8">
    <name type="scientific">Siphonobacter aquaeclarae</name>
    <dbReference type="NCBI Taxonomy" id="563176"/>
    <lineage>
        <taxon>Bacteria</taxon>
        <taxon>Pseudomonadati</taxon>
        <taxon>Bacteroidota</taxon>
        <taxon>Cytophagia</taxon>
        <taxon>Cytophagales</taxon>
        <taxon>Cytophagaceae</taxon>
        <taxon>Siphonobacter</taxon>
    </lineage>
</organism>
<evidence type="ECO:0000259" key="6">
    <source>
        <dbReference type="Pfam" id="PF13442"/>
    </source>
</evidence>
<evidence type="ECO:0000313" key="7">
    <source>
        <dbReference type="EMBL" id="SDM56471.1"/>
    </source>
</evidence>
<dbReference type="GO" id="GO:0009055">
    <property type="term" value="F:electron transfer activity"/>
    <property type="evidence" value="ECO:0007669"/>
    <property type="project" value="InterPro"/>
</dbReference>
<dbReference type="SUPFAM" id="SSF50952">
    <property type="entry name" value="Soluble quinoprotein glucose dehydrogenase"/>
    <property type="match status" value="1"/>
</dbReference>
<reference evidence="7 8" key="1">
    <citation type="submission" date="2016-10" db="EMBL/GenBank/DDBJ databases">
        <authorList>
            <person name="de Groot N.N."/>
        </authorList>
    </citation>
    <scope>NUCLEOTIDE SEQUENCE [LARGE SCALE GENOMIC DNA]</scope>
    <source>
        <strain evidence="7 8">DSM 21668</strain>
    </source>
</reference>
<dbReference type="AlphaFoldDB" id="A0A1G9U936"/>
<dbReference type="OrthoDB" id="9770043at2"/>
<dbReference type="Pfam" id="PF07995">
    <property type="entry name" value="GSDH"/>
    <property type="match status" value="1"/>
</dbReference>
<dbReference type="RefSeq" id="WP_093205746.1">
    <property type="nucleotide sequence ID" value="NZ_FNGS01000007.1"/>
</dbReference>
<evidence type="ECO:0000256" key="1">
    <source>
        <dbReference type="ARBA" id="ARBA00022617"/>
    </source>
</evidence>
<dbReference type="SUPFAM" id="SSF46626">
    <property type="entry name" value="Cytochrome c"/>
    <property type="match status" value="1"/>
</dbReference>
<gene>
    <name evidence="7" type="ORF">SAMN04488090_3730</name>
</gene>
<dbReference type="InterPro" id="IPR011041">
    <property type="entry name" value="Quinoprot_gluc/sorb_DH_b-prop"/>
</dbReference>
<feature type="domain" description="Cytochrome c" evidence="6">
    <location>
        <begin position="28"/>
        <end position="92"/>
    </location>
</feature>
<feature type="chain" id="PRO_5011603726" evidence="4">
    <location>
        <begin position="21"/>
        <end position="463"/>
    </location>
</feature>
<dbReference type="PANTHER" id="PTHR19328:SF75">
    <property type="entry name" value="ALDOSE SUGAR DEHYDROGENASE YLII"/>
    <property type="match status" value="1"/>
</dbReference>
<keyword evidence="1" id="KW-0349">Heme</keyword>
<dbReference type="GO" id="GO:0020037">
    <property type="term" value="F:heme binding"/>
    <property type="evidence" value="ECO:0007669"/>
    <property type="project" value="InterPro"/>
</dbReference>
<evidence type="ECO:0000313" key="8">
    <source>
        <dbReference type="Proteomes" id="UP000198901"/>
    </source>
</evidence>
<dbReference type="Pfam" id="PF13442">
    <property type="entry name" value="Cytochrome_CBB3"/>
    <property type="match status" value="1"/>
</dbReference>
<protein>
    <submittedName>
        <fullName evidence="7">Glucose/arabinose dehydrogenase, beta-propeller fold</fullName>
    </submittedName>
</protein>
<dbReference type="Gene3D" id="2.120.10.30">
    <property type="entry name" value="TolB, C-terminal domain"/>
    <property type="match status" value="1"/>
</dbReference>
<dbReference type="Proteomes" id="UP000198901">
    <property type="component" value="Unassembled WGS sequence"/>
</dbReference>
<sequence length="463" mass="50575">MFLKYLAPCAATAVACLSLTFPSTPPPETADATFKKLCSSCHGDVQAFVDRKWKHGTTKAELIASISKGYSDFGMPAWEATLKPAQIEGIADLILSSIEKGSRYSFNNKPKSNVFKTEAYTVRLDTVASGLSSPWGMAFLPGGDLLATDRTGKIYRIGANGQKSEVSGGPQVLAEGQGGLLDVVLHPKFDTNHWVYFSYSAVKDSPEGKVGTTAILRAKLDGTQLTDQQVIFEAQPWSKTRHHYGSRLAFDKAGYLFVTVGERGSEYTNPQNLESDLGKVHRLNDDGTPAAGNPFKDKGRATIWSWGHRNPQGLYIDQATGTIWETEHGPRGGDELNIIRKGANYGWPVISYGIGYDGKAFTSLKAKEGMEQAQHYWVPSIAPSGLALVEGTRYPAWKGNFLVGSLRFKYLNRCVIKNNKVVKEEILFPNIGRVRNVKIAPDGYAYVAVEDPGVILKVVTTGK</sequence>